<proteinExistence type="predicted"/>
<keyword evidence="2" id="KW-1185">Reference proteome</keyword>
<accession>A0AAN6ULW1</accession>
<name>A0AAN6ULW1_9PEZI</name>
<comment type="caution">
    <text evidence="1">The sequence shown here is derived from an EMBL/GenBank/DDBJ whole genome shotgun (WGS) entry which is preliminary data.</text>
</comment>
<dbReference type="Proteomes" id="UP001304895">
    <property type="component" value="Unassembled WGS sequence"/>
</dbReference>
<reference evidence="1" key="2">
    <citation type="submission" date="2023-05" db="EMBL/GenBank/DDBJ databases">
        <authorList>
            <consortium name="Lawrence Berkeley National Laboratory"/>
            <person name="Steindorff A."/>
            <person name="Hensen N."/>
            <person name="Bonometti L."/>
            <person name="Westerberg I."/>
            <person name="Brannstrom I.O."/>
            <person name="Guillou S."/>
            <person name="Cros-Aarteil S."/>
            <person name="Calhoun S."/>
            <person name="Haridas S."/>
            <person name="Kuo A."/>
            <person name="Mondo S."/>
            <person name="Pangilinan J."/>
            <person name="Riley R."/>
            <person name="Labutti K."/>
            <person name="Andreopoulos B."/>
            <person name="Lipzen A."/>
            <person name="Chen C."/>
            <person name="Yanf M."/>
            <person name="Daum C."/>
            <person name="Ng V."/>
            <person name="Clum A."/>
            <person name="Ohm R."/>
            <person name="Martin F."/>
            <person name="Silar P."/>
            <person name="Natvig D."/>
            <person name="Lalanne C."/>
            <person name="Gautier V."/>
            <person name="Ament-Velasquez S.L."/>
            <person name="Kruys A."/>
            <person name="Hutchinson M.I."/>
            <person name="Powell A.J."/>
            <person name="Barry K."/>
            <person name="Miller A.N."/>
            <person name="Grigoriev I.V."/>
            <person name="Debuchy R."/>
            <person name="Gladieux P."/>
            <person name="Thoren M.H."/>
            <person name="Johannesson H."/>
        </authorList>
    </citation>
    <scope>NUCLEOTIDE SEQUENCE</scope>
    <source>
        <strain evidence="1">CBS 123565</strain>
    </source>
</reference>
<evidence type="ECO:0000313" key="1">
    <source>
        <dbReference type="EMBL" id="KAK4135071.1"/>
    </source>
</evidence>
<reference evidence="1" key="1">
    <citation type="journal article" date="2023" name="Mol. Phylogenet. Evol.">
        <title>Genome-scale phylogeny and comparative genomics of the fungal order Sordariales.</title>
        <authorList>
            <person name="Hensen N."/>
            <person name="Bonometti L."/>
            <person name="Westerberg I."/>
            <person name="Brannstrom I.O."/>
            <person name="Guillou S."/>
            <person name="Cros-Aarteil S."/>
            <person name="Calhoun S."/>
            <person name="Haridas S."/>
            <person name="Kuo A."/>
            <person name="Mondo S."/>
            <person name="Pangilinan J."/>
            <person name="Riley R."/>
            <person name="LaButti K."/>
            <person name="Andreopoulos B."/>
            <person name="Lipzen A."/>
            <person name="Chen C."/>
            <person name="Yan M."/>
            <person name="Daum C."/>
            <person name="Ng V."/>
            <person name="Clum A."/>
            <person name="Steindorff A."/>
            <person name="Ohm R.A."/>
            <person name="Martin F."/>
            <person name="Silar P."/>
            <person name="Natvig D.O."/>
            <person name="Lalanne C."/>
            <person name="Gautier V."/>
            <person name="Ament-Velasquez S.L."/>
            <person name="Kruys A."/>
            <person name="Hutchinson M.I."/>
            <person name="Powell A.J."/>
            <person name="Barry K."/>
            <person name="Miller A.N."/>
            <person name="Grigoriev I.V."/>
            <person name="Debuchy R."/>
            <person name="Gladieux P."/>
            <person name="Hiltunen Thoren M."/>
            <person name="Johannesson H."/>
        </authorList>
    </citation>
    <scope>NUCLEOTIDE SEQUENCE</scope>
    <source>
        <strain evidence="1">CBS 123565</strain>
    </source>
</reference>
<dbReference type="EMBL" id="MU853407">
    <property type="protein sequence ID" value="KAK4135071.1"/>
    <property type="molecule type" value="Genomic_DNA"/>
</dbReference>
<protein>
    <submittedName>
        <fullName evidence="1">Uncharacterized protein</fullName>
    </submittedName>
</protein>
<feature type="non-terminal residue" evidence="1">
    <location>
        <position position="1"/>
    </location>
</feature>
<dbReference type="AlphaFoldDB" id="A0AAN6ULW1"/>
<sequence length="149" mass="16164">FYSPGWVCPVGWTTATVVGHNMTNSAVPTEVLGRLLDSETAAFCCPNGFKFSFATIIGFDFKRPNLCMSTMVAGDFLYKTCGASGSTARIKSVGRTESLISTWTAVKTEFVNDGADRTMTYWSTYTVTTTYEQLPLQQAITAAPAVQLV</sequence>
<feature type="non-terminal residue" evidence="1">
    <location>
        <position position="149"/>
    </location>
</feature>
<organism evidence="1 2">
    <name type="scientific">Trichocladium antarcticum</name>
    <dbReference type="NCBI Taxonomy" id="1450529"/>
    <lineage>
        <taxon>Eukaryota</taxon>
        <taxon>Fungi</taxon>
        <taxon>Dikarya</taxon>
        <taxon>Ascomycota</taxon>
        <taxon>Pezizomycotina</taxon>
        <taxon>Sordariomycetes</taxon>
        <taxon>Sordariomycetidae</taxon>
        <taxon>Sordariales</taxon>
        <taxon>Chaetomiaceae</taxon>
        <taxon>Trichocladium</taxon>
    </lineage>
</organism>
<gene>
    <name evidence="1" type="ORF">BT67DRAFT_358370</name>
</gene>
<evidence type="ECO:0000313" key="2">
    <source>
        <dbReference type="Proteomes" id="UP001304895"/>
    </source>
</evidence>